<evidence type="ECO:0000256" key="1">
    <source>
        <dbReference type="SAM" id="MobiDB-lite"/>
    </source>
</evidence>
<dbReference type="InterPro" id="IPR011042">
    <property type="entry name" value="6-blade_b-propeller_TolB-like"/>
</dbReference>
<name>A0ABV1NYD3_9ACTN</name>
<proteinExistence type="predicted"/>
<dbReference type="Proteomes" id="UP001482520">
    <property type="component" value="Unassembled WGS sequence"/>
</dbReference>
<feature type="region of interest" description="Disordered" evidence="1">
    <location>
        <begin position="1"/>
        <end position="23"/>
    </location>
</feature>
<sequence>MTLLSPPRSSPLAGRTGRRRPRQGLARLAARAATGLTATGLAASALLAPTSAGAAQAPGDGPFPQRVALPDGFQPEGIAVGRGFAAYFGSRLDGDLYRANLRTGTGRVISQGPGTPSVGLKVDEQNRIFVSGGTAGDVRVVKAGSGEVLAGYQLVDVPADSDAAFINDVVLTDDTAWFTDSENAQLFGLPLDGGDLPDADEVVRLPLGGDWEQAEGLNANGITATPDGKALLVVNSASGGLFRVDPATGDATQVNLGGAELTNGDGMLLEGRRLYVVQNRLNQVAVLRVAAGGRNGTLQRTLTSGQFDVPTTIARLGDRLYLPNARFSTPPTPTTEYWVTRVAVPRG</sequence>
<protein>
    <submittedName>
        <fullName evidence="2">Superoxide dismutase</fullName>
    </submittedName>
</protein>
<comment type="caution">
    <text evidence="2">The sequence shown here is derived from an EMBL/GenBank/DDBJ whole genome shotgun (WGS) entry which is preliminary data.</text>
</comment>
<dbReference type="SUPFAM" id="SSF63829">
    <property type="entry name" value="Calcium-dependent phosphotriesterase"/>
    <property type="match status" value="1"/>
</dbReference>
<reference evidence="2 3" key="1">
    <citation type="submission" date="2024-02" db="EMBL/GenBank/DDBJ databases">
        <title>Full genome sequence of Nocardioides kribbensis.</title>
        <authorList>
            <person name="Poletto B.L."/>
            <person name="Silva G."/>
            <person name="Galante D."/>
            <person name="Campos K.R."/>
            <person name="Santos M.B.N."/>
            <person name="Sacchi C.T."/>
        </authorList>
    </citation>
    <scope>NUCLEOTIDE SEQUENCE [LARGE SCALE GENOMIC DNA]</scope>
    <source>
        <strain evidence="2 3">O4R</strain>
    </source>
</reference>
<keyword evidence="3" id="KW-1185">Reference proteome</keyword>
<dbReference type="EMBL" id="JBEGDP010000008">
    <property type="protein sequence ID" value="MEQ7847514.1"/>
    <property type="molecule type" value="Genomic_DNA"/>
</dbReference>
<accession>A0ABV1NYD3</accession>
<evidence type="ECO:0000313" key="2">
    <source>
        <dbReference type="EMBL" id="MEQ7847514.1"/>
    </source>
</evidence>
<organism evidence="2 3">
    <name type="scientific">Nocardioides kribbensis</name>
    <dbReference type="NCBI Taxonomy" id="305517"/>
    <lineage>
        <taxon>Bacteria</taxon>
        <taxon>Bacillati</taxon>
        <taxon>Actinomycetota</taxon>
        <taxon>Actinomycetes</taxon>
        <taxon>Propionibacteriales</taxon>
        <taxon>Nocardioidaceae</taxon>
        <taxon>Nocardioides</taxon>
    </lineage>
</organism>
<evidence type="ECO:0000313" key="3">
    <source>
        <dbReference type="Proteomes" id="UP001482520"/>
    </source>
</evidence>
<dbReference type="Gene3D" id="2.120.10.30">
    <property type="entry name" value="TolB, C-terminal domain"/>
    <property type="match status" value="1"/>
</dbReference>
<gene>
    <name evidence="2" type="ORF">V6R90_09515</name>
</gene>
<dbReference type="RefSeq" id="WP_349804511.1">
    <property type="nucleotide sequence ID" value="NZ_JBEGDP010000008.1"/>
</dbReference>